<feature type="compositionally biased region" description="Basic and acidic residues" evidence="1">
    <location>
        <begin position="27"/>
        <end position="49"/>
    </location>
</feature>
<protein>
    <submittedName>
        <fullName evidence="2">Uncharacterized protein</fullName>
    </submittedName>
</protein>
<name>A0AAD8V7H2_9PEZI</name>
<comment type="caution">
    <text evidence="2">The sequence shown here is derived from an EMBL/GenBank/DDBJ whole genome shotgun (WGS) entry which is preliminary data.</text>
</comment>
<dbReference type="Proteomes" id="UP001230504">
    <property type="component" value="Unassembled WGS sequence"/>
</dbReference>
<feature type="compositionally biased region" description="Pro residues" evidence="1">
    <location>
        <begin position="1"/>
        <end position="11"/>
    </location>
</feature>
<evidence type="ECO:0000313" key="3">
    <source>
        <dbReference type="Proteomes" id="UP001230504"/>
    </source>
</evidence>
<evidence type="ECO:0000313" key="2">
    <source>
        <dbReference type="EMBL" id="KAK1595849.1"/>
    </source>
</evidence>
<sequence>MTFPPCPPPSYRTPATRTPSFLSARKRSPERQDERGEMDDKTNDVRRATNDYPSPRPCVPCLAASLSSQQRDWGL</sequence>
<accession>A0AAD8V7H2</accession>
<reference evidence="2" key="1">
    <citation type="submission" date="2021-06" db="EMBL/GenBank/DDBJ databases">
        <title>Comparative genomics, transcriptomics and evolutionary studies reveal genomic signatures of adaptation to plant cell wall in hemibiotrophic fungi.</title>
        <authorList>
            <consortium name="DOE Joint Genome Institute"/>
            <person name="Baroncelli R."/>
            <person name="Diaz J.F."/>
            <person name="Benocci T."/>
            <person name="Peng M."/>
            <person name="Battaglia E."/>
            <person name="Haridas S."/>
            <person name="Andreopoulos W."/>
            <person name="Labutti K."/>
            <person name="Pangilinan J."/>
            <person name="Floch G.L."/>
            <person name="Makela M.R."/>
            <person name="Henrissat B."/>
            <person name="Grigoriev I.V."/>
            <person name="Crouch J.A."/>
            <person name="De Vries R.P."/>
            <person name="Sukno S.A."/>
            <person name="Thon M.R."/>
        </authorList>
    </citation>
    <scope>NUCLEOTIDE SEQUENCE</scope>
    <source>
        <strain evidence="2">CBS 125086</strain>
    </source>
</reference>
<proteinExistence type="predicted"/>
<gene>
    <name evidence="2" type="ORF">LY79DRAFT_546243</name>
</gene>
<keyword evidence="3" id="KW-1185">Reference proteome</keyword>
<evidence type="ECO:0000256" key="1">
    <source>
        <dbReference type="SAM" id="MobiDB-lite"/>
    </source>
</evidence>
<feature type="compositionally biased region" description="Polar residues" evidence="1">
    <location>
        <begin position="65"/>
        <end position="75"/>
    </location>
</feature>
<dbReference type="EMBL" id="JAHLJV010000014">
    <property type="protein sequence ID" value="KAK1595849.1"/>
    <property type="molecule type" value="Genomic_DNA"/>
</dbReference>
<feature type="region of interest" description="Disordered" evidence="1">
    <location>
        <begin position="1"/>
        <end position="75"/>
    </location>
</feature>
<organism evidence="2 3">
    <name type="scientific">Colletotrichum navitas</name>
    <dbReference type="NCBI Taxonomy" id="681940"/>
    <lineage>
        <taxon>Eukaryota</taxon>
        <taxon>Fungi</taxon>
        <taxon>Dikarya</taxon>
        <taxon>Ascomycota</taxon>
        <taxon>Pezizomycotina</taxon>
        <taxon>Sordariomycetes</taxon>
        <taxon>Hypocreomycetidae</taxon>
        <taxon>Glomerellales</taxon>
        <taxon>Glomerellaceae</taxon>
        <taxon>Colletotrichum</taxon>
        <taxon>Colletotrichum graminicola species complex</taxon>
    </lineage>
</organism>
<dbReference type="AlphaFoldDB" id="A0AAD8V7H2"/>
<dbReference type="RefSeq" id="XP_060416826.1">
    <property type="nucleotide sequence ID" value="XM_060557218.1"/>
</dbReference>
<dbReference type="GeneID" id="85441458"/>